<organism evidence="2 3">
    <name type="scientific">Orchesella dallaii</name>
    <dbReference type="NCBI Taxonomy" id="48710"/>
    <lineage>
        <taxon>Eukaryota</taxon>
        <taxon>Metazoa</taxon>
        <taxon>Ecdysozoa</taxon>
        <taxon>Arthropoda</taxon>
        <taxon>Hexapoda</taxon>
        <taxon>Collembola</taxon>
        <taxon>Entomobryomorpha</taxon>
        <taxon>Entomobryoidea</taxon>
        <taxon>Orchesellidae</taxon>
        <taxon>Orchesellinae</taxon>
        <taxon>Orchesella</taxon>
    </lineage>
</organism>
<feature type="region of interest" description="Disordered" evidence="1">
    <location>
        <begin position="93"/>
        <end position="112"/>
    </location>
</feature>
<evidence type="ECO:0000256" key="1">
    <source>
        <dbReference type="SAM" id="MobiDB-lite"/>
    </source>
</evidence>
<evidence type="ECO:0000313" key="3">
    <source>
        <dbReference type="Proteomes" id="UP001642540"/>
    </source>
</evidence>
<dbReference type="EMBL" id="CAXLJM020000076">
    <property type="protein sequence ID" value="CAL8129158.1"/>
    <property type="molecule type" value="Genomic_DNA"/>
</dbReference>
<dbReference type="Proteomes" id="UP001642540">
    <property type="component" value="Unassembled WGS sequence"/>
</dbReference>
<proteinExistence type="predicted"/>
<protein>
    <submittedName>
        <fullName evidence="2">Uncharacterized protein</fullName>
    </submittedName>
</protein>
<reference evidence="2 3" key="1">
    <citation type="submission" date="2024-08" db="EMBL/GenBank/DDBJ databases">
        <authorList>
            <person name="Cucini C."/>
            <person name="Frati F."/>
        </authorList>
    </citation>
    <scope>NUCLEOTIDE SEQUENCE [LARGE SCALE GENOMIC DNA]</scope>
</reference>
<evidence type="ECO:0000313" key="2">
    <source>
        <dbReference type="EMBL" id="CAL8129158.1"/>
    </source>
</evidence>
<gene>
    <name evidence="2" type="ORF">ODALV1_LOCUS22920</name>
</gene>
<keyword evidence="3" id="KW-1185">Reference proteome</keyword>
<name>A0ABP1RJD4_9HEXA</name>
<accession>A0ABP1RJD4</accession>
<sequence>MIFLILFYIAAVLTLQTFKILRKSILLKNRLPYQSTSRFYVTPPGSPQHTNLPPPLAPIAPVAETSHSFQLDWDNTHEEAARAARLETLRTLSLGPGRPDAPKPQHVKKPVDKNLGRYNNINVLTKSPTRYEKNCFR</sequence>
<comment type="caution">
    <text evidence="2">The sequence shown here is derived from an EMBL/GenBank/DDBJ whole genome shotgun (WGS) entry which is preliminary data.</text>
</comment>